<dbReference type="EMBL" id="QEAS01000002">
    <property type="protein sequence ID" value="PWG81987.1"/>
    <property type="molecule type" value="Genomic_DNA"/>
</dbReference>
<dbReference type="Proteomes" id="UP000245647">
    <property type="component" value="Unassembled WGS sequence"/>
</dbReference>
<proteinExistence type="predicted"/>
<evidence type="ECO:0000313" key="2">
    <source>
        <dbReference type="Proteomes" id="UP000245647"/>
    </source>
</evidence>
<protein>
    <submittedName>
        <fullName evidence="1">Uncharacterized protein</fullName>
    </submittedName>
</protein>
<evidence type="ECO:0000313" key="1">
    <source>
        <dbReference type="EMBL" id="PWG81987.1"/>
    </source>
</evidence>
<gene>
    <name evidence="1" type="ORF">DDR33_02895</name>
</gene>
<keyword evidence="2" id="KW-1185">Reference proteome</keyword>
<dbReference type="RefSeq" id="WP_109414264.1">
    <property type="nucleotide sequence ID" value="NZ_QEAS01000002.1"/>
</dbReference>
<name>A0A2U2PKP4_9SPHI</name>
<dbReference type="AlphaFoldDB" id="A0A2U2PKP4"/>
<comment type="caution">
    <text evidence="1">The sequence shown here is derived from an EMBL/GenBank/DDBJ whole genome shotgun (WGS) entry which is preliminary data.</text>
</comment>
<reference evidence="1 2" key="1">
    <citation type="submission" date="2018-04" db="EMBL/GenBank/DDBJ databases">
        <title>Pedobacter chongqingensis sp. nov., isolated from a rottenly hemp rope.</title>
        <authorList>
            <person name="Cai Y."/>
        </authorList>
    </citation>
    <scope>NUCLEOTIDE SEQUENCE [LARGE SCALE GENOMIC DNA]</scope>
    <source>
        <strain evidence="1 2">FJ4-8</strain>
    </source>
</reference>
<accession>A0A2U2PKP4</accession>
<organism evidence="1 2">
    <name type="scientific">Pararcticibacter amylolyticus</name>
    <dbReference type="NCBI Taxonomy" id="2173175"/>
    <lineage>
        <taxon>Bacteria</taxon>
        <taxon>Pseudomonadati</taxon>
        <taxon>Bacteroidota</taxon>
        <taxon>Sphingobacteriia</taxon>
        <taxon>Sphingobacteriales</taxon>
        <taxon>Sphingobacteriaceae</taxon>
        <taxon>Pararcticibacter</taxon>
    </lineage>
</organism>
<sequence>MIQRNEIQLNLVSEEEILRQHGFHSITDWKYASKTKSELLYLLAEKILKEDYADCRLIRYQLLKR</sequence>